<organism evidence="2 3">
    <name type="scientific">Candidatus Thermoflexus japonica</name>
    <dbReference type="NCBI Taxonomy" id="2035417"/>
    <lineage>
        <taxon>Bacteria</taxon>
        <taxon>Bacillati</taxon>
        <taxon>Chloroflexota</taxon>
        <taxon>Thermoflexia</taxon>
        <taxon>Thermoflexales</taxon>
        <taxon>Thermoflexaceae</taxon>
        <taxon>Thermoflexus</taxon>
    </lineage>
</organism>
<evidence type="ECO:0000256" key="1">
    <source>
        <dbReference type="SAM" id="MobiDB-lite"/>
    </source>
</evidence>
<dbReference type="Proteomes" id="UP000236642">
    <property type="component" value="Unassembled WGS sequence"/>
</dbReference>
<proteinExistence type="predicted"/>
<dbReference type="EMBL" id="BEHY01000062">
    <property type="protein sequence ID" value="GBD09732.1"/>
    <property type="molecule type" value="Genomic_DNA"/>
</dbReference>
<protein>
    <submittedName>
        <fullName evidence="2">Uncharacterized protein</fullName>
    </submittedName>
</protein>
<gene>
    <name evidence="2" type="ORF">HRbin22_01992</name>
</gene>
<dbReference type="AlphaFoldDB" id="A0A2H5Y8H2"/>
<feature type="region of interest" description="Disordered" evidence="1">
    <location>
        <begin position="1"/>
        <end position="22"/>
    </location>
</feature>
<accession>A0A2H5Y8H2</accession>
<reference evidence="3" key="1">
    <citation type="submission" date="2017-09" db="EMBL/GenBank/DDBJ databases">
        <title>Metaegenomics of thermophilic ammonia-oxidizing enrichment culture.</title>
        <authorList>
            <person name="Kato S."/>
            <person name="Suzuki K."/>
        </authorList>
    </citation>
    <scope>NUCLEOTIDE SEQUENCE [LARGE SCALE GENOMIC DNA]</scope>
</reference>
<evidence type="ECO:0000313" key="3">
    <source>
        <dbReference type="Proteomes" id="UP000236642"/>
    </source>
</evidence>
<comment type="caution">
    <text evidence="2">The sequence shown here is derived from an EMBL/GenBank/DDBJ whole genome shotgun (WGS) entry which is preliminary data.</text>
</comment>
<name>A0A2H5Y8H2_9CHLR</name>
<sequence>MIRLGCTPGPETPRAASGPFPPSLPYMARNGFATRSSPMVVHDPWPG</sequence>
<evidence type="ECO:0000313" key="2">
    <source>
        <dbReference type="EMBL" id="GBD09732.1"/>
    </source>
</evidence>